<reference evidence="2 3" key="2">
    <citation type="journal article" date="2013" name="Plant Physiol.">
        <title>A Nostoc punctiforme Sugar Transporter Necessary to Establish a Cyanobacterium-Plant Symbiosis.</title>
        <authorList>
            <person name="Ekman M."/>
            <person name="Picossi S."/>
            <person name="Campbell E.L."/>
            <person name="Meeks J.C."/>
            <person name="Flores E."/>
        </authorList>
    </citation>
    <scope>NUCLEOTIDE SEQUENCE [LARGE SCALE GENOMIC DNA]</scope>
    <source>
        <strain evidence="3">ATCC 29133 / PCC 73102</strain>
    </source>
</reference>
<dbReference type="PhylomeDB" id="B2J3Z4"/>
<protein>
    <submittedName>
        <fullName evidence="2">Uncharacterized protein</fullName>
    </submittedName>
</protein>
<dbReference type="eggNOG" id="ENOG5031ZWI">
    <property type="taxonomic scope" value="Bacteria"/>
</dbReference>
<evidence type="ECO:0000313" key="3">
    <source>
        <dbReference type="Proteomes" id="UP000001191"/>
    </source>
</evidence>
<gene>
    <name evidence="2" type="ordered locus">Npun_F1969</name>
</gene>
<keyword evidence="3" id="KW-1185">Reference proteome</keyword>
<organism evidence="2 3">
    <name type="scientific">Nostoc punctiforme (strain ATCC 29133 / PCC 73102)</name>
    <dbReference type="NCBI Taxonomy" id="63737"/>
    <lineage>
        <taxon>Bacteria</taxon>
        <taxon>Bacillati</taxon>
        <taxon>Cyanobacteriota</taxon>
        <taxon>Cyanophyceae</taxon>
        <taxon>Nostocales</taxon>
        <taxon>Nostocaceae</taxon>
        <taxon>Nostoc</taxon>
    </lineage>
</organism>
<evidence type="ECO:0000256" key="1">
    <source>
        <dbReference type="SAM" id="MobiDB-lite"/>
    </source>
</evidence>
<dbReference type="EMBL" id="CP001037">
    <property type="protein sequence ID" value="ACC80615.1"/>
    <property type="molecule type" value="Genomic_DNA"/>
</dbReference>
<dbReference type="KEGG" id="npu:Npun_F1969"/>
<feature type="compositionally biased region" description="Polar residues" evidence="1">
    <location>
        <begin position="110"/>
        <end position="124"/>
    </location>
</feature>
<dbReference type="EnsemblBacteria" id="ACC80615">
    <property type="protein sequence ID" value="ACC80615"/>
    <property type="gene ID" value="Npun_F1969"/>
</dbReference>
<evidence type="ECO:0000313" key="2">
    <source>
        <dbReference type="EMBL" id="ACC80615.1"/>
    </source>
</evidence>
<sequence>MDCTALALVDAVQSNPASLLAENQDCGVEVAFPHEGTCSAAPVAQNEFSSSSAIAEQTQEQVEQGYSATLLVENSVSGVEIKPVHEGTCSAAPVAQNEFSSSQVEEQVELNQPASLSRENQATGEQVKDFHEGESSDAPLPNPEKWSHEAIVARSNLRPERMEKLKLAANSGQNPGFDFLQECWEDDPALQIVIKKLLAKFPQWGVAIVDGALVG</sequence>
<reference evidence="3" key="1">
    <citation type="submission" date="2008-04" db="EMBL/GenBank/DDBJ databases">
        <title>Complete sequence of chromosome of Nostoc punctiforme ATCC 29133.</title>
        <authorList>
            <consortium name="US DOE Joint Genome Institute"/>
            <person name="Copeland A."/>
            <person name="Lucas S."/>
            <person name="Lapidus A."/>
            <person name="Glavina del Rio T."/>
            <person name="Dalin E."/>
            <person name="Tice H."/>
            <person name="Pitluck S."/>
            <person name="Chain P."/>
            <person name="Malfatti S."/>
            <person name="Shin M."/>
            <person name="Vergez L."/>
            <person name="Schmutz J."/>
            <person name="Larimer F."/>
            <person name="Land M."/>
            <person name="Hauser L."/>
            <person name="Kyrpides N."/>
            <person name="Kim E."/>
            <person name="Meeks J.C."/>
            <person name="Elhai J."/>
            <person name="Campbell E.L."/>
            <person name="Thiel T."/>
            <person name="Longmire J."/>
            <person name="Potts M."/>
            <person name="Atlas R."/>
        </authorList>
    </citation>
    <scope>NUCLEOTIDE SEQUENCE [LARGE SCALE GENOMIC DNA]</scope>
    <source>
        <strain evidence="3">ATCC 29133 / PCC 73102</strain>
    </source>
</reference>
<feature type="region of interest" description="Disordered" evidence="1">
    <location>
        <begin position="100"/>
        <end position="147"/>
    </location>
</feature>
<dbReference type="HOGENOM" id="CLU_1282129_0_0_3"/>
<name>B2J3Z4_NOSP7</name>
<dbReference type="Proteomes" id="UP000001191">
    <property type="component" value="Chromosome"/>
</dbReference>
<accession>B2J3Z4</accession>
<dbReference type="AlphaFoldDB" id="B2J3Z4"/>
<proteinExistence type="predicted"/>